<dbReference type="OrthoDB" id="2054606at2"/>
<reference evidence="1 2" key="1">
    <citation type="submission" date="2015-02" db="EMBL/GenBank/DDBJ databases">
        <title>Evolution of amylase-binding proteins of oral streptococcal species.</title>
        <authorList>
            <person name="Haase E.M."/>
        </authorList>
    </citation>
    <scope>NUCLEOTIDE SEQUENCE [LARGE SCALE GENOMIC DNA]</scope>
    <source>
        <strain evidence="1 2">UC921A</strain>
    </source>
</reference>
<dbReference type="EMBL" id="JYGT01000010">
    <property type="protein sequence ID" value="KJQ74260.1"/>
    <property type="molecule type" value="Genomic_DNA"/>
</dbReference>
<accession>A0A0F2DWC6</accession>
<protein>
    <submittedName>
        <fullName evidence="1">Uncharacterized protein</fullName>
    </submittedName>
</protein>
<dbReference type="Proteomes" id="UP000033489">
    <property type="component" value="Unassembled WGS sequence"/>
</dbReference>
<dbReference type="PATRIC" id="fig|28037.216.peg.1751"/>
<organism evidence="1 2">
    <name type="scientific">Streptococcus infantis</name>
    <dbReference type="NCBI Taxonomy" id="68892"/>
    <lineage>
        <taxon>Bacteria</taxon>
        <taxon>Bacillati</taxon>
        <taxon>Bacillota</taxon>
        <taxon>Bacilli</taxon>
        <taxon>Lactobacillales</taxon>
        <taxon>Streptococcaceae</taxon>
        <taxon>Streptococcus</taxon>
    </lineage>
</organism>
<evidence type="ECO:0000313" key="2">
    <source>
        <dbReference type="Proteomes" id="UP000033489"/>
    </source>
</evidence>
<dbReference type="AlphaFoldDB" id="A0A0F2DWC6"/>
<proteinExistence type="predicted"/>
<name>A0A0F2DWC6_9STRE</name>
<evidence type="ECO:0000313" key="1">
    <source>
        <dbReference type="EMBL" id="KJQ74260.1"/>
    </source>
</evidence>
<gene>
    <name evidence="1" type="ORF">TZ94_01782</name>
</gene>
<dbReference type="RefSeq" id="WP_045616080.1">
    <property type="nucleotide sequence ID" value="NZ_JYGT01000010.1"/>
</dbReference>
<sequence length="350" mass="40823">MGKWTCKCGQAMNDHRAPDPNAYSVYSDELLEDIFNNTDEHDRISYVDISKASFYIWKCPNCGSFMVFGEEDNPNCFTFYERQTNEKVEPLFDPDQELNLVVVEFQEGGNGYTYICDDPSIHIGHGVIVPTGKKNIEKIALVVQKYHAYPRDITYPVEKLKRVIRRYSIFDPETSKIVCKNILEHGRILNACSKKVKIESKQIYHAIKTPLGYFWLELNRVPIPMKITQIQVQDKKYQVDGAFYIKPAKVNYRKLLELELCADFDIDASRWIDVLSDENVWGNTWELNGLQFGITAGESPEFEDEVVARKFSRIPLYYDWHPEFEDYYGFSLAWKKYESDSDLSIDFYTT</sequence>
<comment type="caution">
    <text evidence="1">The sequence shown here is derived from an EMBL/GenBank/DDBJ whole genome shotgun (WGS) entry which is preliminary data.</text>
</comment>